<evidence type="ECO:0000256" key="5">
    <source>
        <dbReference type="ARBA" id="ARBA00022989"/>
    </source>
</evidence>
<keyword evidence="9" id="KW-1185">Reference proteome</keyword>
<keyword evidence="3" id="KW-1003">Cell membrane</keyword>
<evidence type="ECO:0000256" key="1">
    <source>
        <dbReference type="ARBA" id="ARBA00004651"/>
    </source>
</evidence>
<dbReference type="RefSeq" id="WP_106596883.1">
    <property type="nucleotide sequence ID" value="NZ_PYAS01000009.1"/>
</dbReference>
<gene>
    <name evidence="8" type="ORF">CLV60_1097</name>
</gene>
<protein>
    <submittedName>
        <fullName evidence="8">Putative oxidoreductase</fullName>
    </submittedName>
</protein>
<evidence type="ECO:0000256" key="4">
    <source>
        <dbReference type="ARBA" id="ARBA00022692"/>
    </source>
</evidence>
<dbReference type="InterPro" id="IPR032808">
    <property type="entry name" value="DoxX"/>
</dbReference>
<dbReference type="AlphaFoldDB" id="A0A2P8FXR5"/>
<dbReference type="OrthoDB" id="9813193at2"/>
<keyword evidence="6 7" id="KW-0472">Membrane</keyword>
<dbReference type="EMBL" id="PYAS01000009">
    <property type="protein sequence ID" value="PSL26516.1"/>
    <property type="molecule type" value="Genomic_DNA"/>
</dbReference>
<evidence type="ECO:0000256" key="2">
    <source>
        <dbReference type="ARBA" id="ARBA00006679"/>
    </source>
</evidence>
<evidence type="ECO:0000313" key="8">
    <source>
        <dbReference type="EMBL" id="PSL26516.1"/>
    </source>
</evidence>
<proteinExistence type="inferred from homology"/>
<comment type="similarity">
    <text evidence="2">Belongs to the DoxX family.</text>
</comment>
<dbReference type="InterPro" id="IPR051907">
    <property type="entry name" value="DoxX-like_oxidoreductase"/>
</dbReference>
<dbReference type="GO" id="GO:0005886">
    <property type="term" value="C:plasma membrane"/>
    <property type="evidence" value="ECO:0007669"/>
    <property type="project" value="UniProtKB-SubCell"/>
</dbReference>
<comment type="subcellular location">
    <subcellularLocation>
        <location evidence="1">Cell membrane</location>
        <topology evidence="1">Multi-pass membrane protein</topology>
    </subcellularLocation>
</comment>
<reference evidence="8 9" key="1">
    <citation type="submission" date="2018-03" db="EMBL/GenBank/DDBJ databases">
        <title>Genomic Encyclopedia of Archaeal and Bacterial Type Strains, Phase II (KMG-II): from individual species to whole genera.</title>
        <authorList>
            <person name="Goeker M."/>
        </authorList>
    </citation>
    <scope>NUCLEOTIDE SEQUENCE [LARGE SCALE GENOMIC DNA]</scope>
    <source>
        <strain evidence="8 9">DSM 29057</strain>
    </source>
</reference>
<keyword evidence="4 7" id="KW-0812">Transmembrane</keyword>
<dbReference type="Proteomes" id="UP000241964">
    <property type="component" value="Unassembled WGS sequence"/>
</dbReference>
<evidence type="ECO:0000256" key="7">
    <source>
        <dbReference type="SAM" id="Phobius"/>
    </source>
</evidence>
<evidence type="ECO:0000256" key="3">
    <source>
        <dbReference type="ARBA" id="ARBA00022475"/>
    </source>
</evidence>
<name>A0A2P8FXR5_9BACT</name>
<accession>A0A2P8FXR5</accession>
<organism evidence="8 9">
    <name type="scientific">Dyadobacter jiangsuensis</name>
    <dbReference type="NCBI Taxonomy" id="1591085"/>
    <lineage>
        <taxon>Bacteria</taxon>
        <taxon>Pseudomonadati</taxon>
        <taxon>Bacteroidota</taxon>
        <taxon>Cytophagia</taxon>
        <taxon>Cytophagales</taxon>
        <taxon>Spirosomataceae</taxon>
        <taxon>Dyadobacter</taxon>
    </lineage>
</organism>
<feature type="transmembrane region" description="Helical" evidence="7">
    <location>
        <begin position="83"/>
        <end position="100"/>
    </location>
</feature>
<dbReference type="PANTHER" id="PTHR33452">
    <property type="entry name" value="OXIDOREDUCTASE CATD-RELATED"/>
    <property type="match status" value="1"/>
</dbReference>
<sequence length="136" mass="15000">MLKRFLKPIKLPASVDWAVLILRVGVSCLMLTHGYAKLNNFLGGDRAFADPIGIGEELSFILTICAEFGCSILIILGLGTRAALIPLIITMVVVATIVHAKDPFDMKEHALLFFFPYITLFLTGPGRFSVDSKLYR</sequence>
<feature type="transmembrane region" description="Helical" evidence="7">
    <location>
        <begin position="112"/>
        <end position="130"/>
    </location>
</feature>
<evidence type="ECO:0000313" key="9">
    <source>
        <dbReference type="Proteomes" id="UP000241964"/>
    </source>
</evidence>
<feature type="transmembrane region" description="Helical" evidence="7">
    <location>
        <begin position="58"/>
        <end position="76"/>
    </location>
</feature>
<dbReference type="PANTHER" id="PTHR33452:SF1">
    <property type="entry name" value="INNER MEMBRANE PROTEIN YPHA-RELATED"/>
    <property type="match status" value="1"/>
</dbReference>
<feature type="transmembrane region" description="Helical" evidence="7">
    <location>
        <begin position="20"/>
        <end position="38"/>
    </location>
</feature>
<dbReference type="Pfam" id="PF07681">
    <property type="entry name" value="DoxX"/>
    <property type="match status" value="1"/>
</dbReference>
<comment type="caution">
    <text evidence="8">The sequence shown here is derived from an EMBL/GenBank/DDBJ whole genome shotgun (WGS) entry which is preliminary data.</text>
</comment>
<evidence type="ECO:0000256" key="6">
    <source>
        <dbReference type="ARBA" id="ARBA00023136"/>
    </source>
</evidence>
<keyword evidence="5 7" id="KW-1133">Transmembrane helix</keyword>